<reference evidence="2" key="1">
    <citation type="submission" date="2022-11" db="EMBL/GenBank/DDBJ databases">
        <title>Minimal conservation of predation-associated metabolite biosynthetic gene clusters underscores biosynthetic potential of Myxococcota including descriptions for ten novel species: Archangium lansinium sp. nov., Myxococcus landrumus sp. nov., Nannocystis bai.</title>
        <authorList>
            <person name="Ahearne A."/>
            <person name="Stevens C."/>
            <person name="Dowd S."/>
        </authorList>
    </citation>
    <scope>NUCLEOTIDE SEQUENCE</scope>
    <source>
        <strain evidence="2">Fl3</strain>
    </source>
</reference>
<proteinExistence type="predicted"/>
<evidence type="ECO:0000256" key="1">
    <source>
        <dbReference type="SAM" id="MobiDB-lite"/>
    </source>
</evidence>
<organism evidence="2 3">
    <name type="scientific">Nannocystis punicea</name>
    <dbReference type="NCBI Taxonomy" id="2995304"/>
    <lineage>
        <taxon>Bacteria</taxon>
        <taxon>Pseudomonadati</taxon>
        <taxon>Myxococcota</taxon>
        <taxon>Polyangia</taxon>
        <taxon>Nannocystales</taxon>
        <taxon>Nannocystaceae</taxon>
        <taxon>Nannocystis</taxon>
    </lineage>
</organism>
<dbReference type="InterPro" id="IPR036465">
    <property type="entry name" value="vWFA_dom_sf"/>
</dbReference>
<evidence type="ECO:0000313" key="2">
    <source>
        <dbReference type="EMBL" id="WAS95789.1"/>
    </source>
</evidence>
<accession>A0ABY7H941</accession>
<dbReference type="Proteomes" id="UP001164459">
    <property type="component" value="Chromosome"/>
</dbReference>
<keyword evidence="3" id="KW-1185">Reference proteome</keyword>
<dbReference type="SUPFAM" id="SSF53300">
    <property type="entry name" value="vWA-like"/>
    <property type="match status" value="1"/>
</dbReference>
<sequence length="417" mass="43648">MSMPRLRVLPLVCLFPLGCGDSVGRQTGTASDSGAIVTTVPGGPTDGTTTGDDSITGGVPTTGTTGTNGMKFDLGAAPDIDGTTGECAAQMLAPETKSIGVDIVVVVDTSPSMESAIEAVEASINDDFAQILEASAIDYRVIVLGDYPPGGELTICISAPLSGTDCVDPPEVPAVTERYKHYDAETGSGAFLDNILAWYTTPDWHGLAPSGYRDFLRPDTRKVILAMTDGTSAPTETDVGDAFDASLLGLQPPHFGTPGDRRYVFHSITTMDPNNPPSAPWLPMDPIQGQGESIQQVSVLSGGWRFPLEQVDEFDVLFQEIAKDVVEATPIACDFPIPTPDMGTIDPNTIEIDYTPGGGGPPQPFHQVVDQAACGANAFYIAGGSVFLCPQACALVQADPDAKLDVRYGCDVGFVPG</sequence>
<name>A0ABY7H941_9BACT</name>
<evidence type="ECO:0000313" key="3">
    <source>
        <dbReference type="Proteomes" id="UP001164459"/>
    </source>
</evidence>
<dbReference type="RefSeq" id="WP_269038133.1">
    <property type="nucleotide sequence ID" value="NZ_CP114040.1"/>
</dbReference>
<dbReference type="EMBL" id="CP114040">
    <property type="protein sequence ID" value="WAS95789.1"/>
    <property type="molecule type" value="Genomic_DNA"/>
</dbReference>
<feature type="compositionally biased region" description="Low complexity" evidence="1">
    <location>
        <begin position="36"/>
        <end position="69"/>
    </location>
</feature>
<evidence type="ECO:0008006" key="4">
    <source>
        <dbReference type="Google" id="ProtNLM"/>
    </source>
</evidence>
<feature type="region of interest" description="Disordered" evidence="1">
    <location>
        <begin position="27"/>
        <end position="70"/>
    </location>
</feature>
<protein>
    <recommendedName>
        <fullName evidence="4">VWFA domain-containing protein</fullName>
    </recommendedName>
</protein>
<gene>
    <name evidence="2" type="ORF">O0S08_06465</name>
</gene>